<protein>
    <submittedName>
        <fullName evidence="1">Uncharacterized protein</fullName>
    </submittedName>
</protein>
<reference evidence="1 2" key="1">
    <citation type="submission" date="2010-01" db="EMBL/GenBank/DDBJ databases">
        <authorList>
            <person name="Weinstock G."/>
            <person name="Sodergren E."/>
            <person name="Clifton S."/>
            <person name="Fulton L."/>
            <person name="Fulton B."/>
            <person name="Courtney L."/>
            <person name="Fronick C."/>
            <person name="Harrison M."/>
            <person name="Strong C."/>
            <person name="Farmer C."/>
            <person name="Delahaunty K."/>
            <person name="Markovic C."/>
            <person name="Hall O."/>
            <person name="Minx P."/>
            <person name="Tomlinson C."/>
            <person name="Mitreva M."/>
            <person name="Nelson J."/>
            <person name="Hou S."/>
            <person name="Wollam A."/>
            <person name="Pepin K.H."/>
            <person name="Johnson M."/>
            <person name="Bhonagiri V."/>
            <person name="Nash W.E."/>
            <person name="Warren W."/>
            <person name="Chinwalla A."/>
            <person name="Mardis E.R."/>
            <person name="Wilson R.K."/>
        </authorList>
    </citation>
    <scope>NUCLEOTIDE SEQUENCE [LARGE SCALE GENOMIC DNA]</scope>
    <source>
        <strain evidence="1 2">NJ9703</strain>
    </source>
</reference>
<dbReference type="Proteomes" id="UP000004621">
    <property type="component" value="Unassembled WGS sequence"/>
</dbReference>
<accession>A0A9W5ISQ8</accession>
<proteinExistence type="predicted"/>
<evidence type="ECO:0000313" key="1">
    <source>
        <dbReference type="EMBL" id="EFC53055.1"/>
    </source>
</evidence>
<comment type="caution">
    <text evidence="1">The sequence shown here is derived from an EMBL/GenBank/DDBJ whole genome shotgun (WGS) entry which is preliminary data.</text>
</comment>
<organism evidence="1 2">
    <name type="scientific">Neisseria subflava NJ9703</name>
    <dbReference type="NCBI Taxonomy" id="546268"/>
    <lineage>
        <taxon>Bacteria</taxon>
        <taxon>Pseudomonadati</taxon>
        <taxon>Pseudomonadota</taxon>
        <taxon>Betaproteobacteria</taxon>
        <taxon>Neisseriales</taxon>
        <taxon>Neisseriaceae</taxon>
        <taxon>Neisseria</taxon>
    </lineage>
</organism>
<name>A0A9W5ISQ8_NEISU</name>
<evidence type="ECO:0000313" key="2">
    <source>
        <dbReference type="Proteomes" id="UP000004621"/>
    </source>
</evidence>
<sequence length="52" mass="6370">MLMKYRNFHCGLSLENAIIELIFFFFQPSLLYCFRRPFPLSIKENHELQNRC</sequence>
<gene>
    <name evidence="1" type="ORF">NEISUBOT_03052</name>
</gene>
<dbReference type="AlphaFoldDB" id="A0A9W5ISQ8"/>
<dbReference type="EMBL" id="ACEO02000001">
    <property type="protein sequence ID" value="EFC53055.1"/>
    <property type="molecule type" value="Genomic_DNA"/>
</dbReference>